<dbReference type="SMART" id="SM00360">
    <property type="entry name" value="RRM"/>
    <property type="match status" value="4"/>
</dbReference>
<dbReference type="GO" id="GO:0003729">
    <property type="term" value="F:mRNA binding"/>
    <property type="evidence" value="ECO:0007669"/>
    <property type="project" value="TreeGrafter"/>
</dbReference>
<dbReference type="EMBL" id="GFAA01001558">
    <property type="protein sequence ID" value="JAU01877.1"/>
    <property type="molecule type" value="mRNA"/>
</dbReference>
<evidence type="ECO:0000256" key="4">
    <source>
        <dbReference type="ARBA" id="ARBA00023242"/>
    </source>
</evidence>
<feature type="compositionally biased region" description="Acidic residues" evidence="7">
    <location>
        <begin position="242"/>
        <end position="252"/>
    </location>
</feature>
<sequence>DTTESKLFQFFSDIGPVKRCFVVREKNEKSLCKGVAYVTFASSADADAVVEQGQRRSLKFGDRALAVKVATSRVTHQPVTDSRAHHQPETAGLSAAPKKRTFSKEVEAARKKRKPRLIVRNLSFKANEQTLRDCFAKYGNVVEVSIPKKGDGKMRGFAFVQFDETKSAIKAINGLNATQILGRPIAVDFSLPKATYQKSSFSTPGEGTGDAEQDEEDAEEKSNDDAQTASTDASEDNNGSDHEEESSEDDETASPRALDADGGSDHSDSGSGEGSDDDSDRSAEKSDRRPSSDNKNTLFIRNLSFDSQQETLETLMKQYGPCRYCLVCTDMDTGRSKGTAFVRFVKDSSVDACLEAAASAAGIMLDGRRLDVARALSREELEEKQKAKKKEKKARRNLYLAREGLVRPGTEAAHGVSPQDMAKRAKMQARKRKLLTNLHYFVSPTRLSVHNLPPSVDDRKLRALFMENAPKGARITEARVMRNLKSPLAESYGYGFVAFTRHEDALAALRELNNNPSIFGPKKRPIIEFCLENKAALLAKERRLQRSKQKLQELHEKQVEEHTPVAAEVSAERKSSFMGAAANRKMKSLPTHSGPKVRTKKGRAGKQKPQLKEKKSNRKVKQKQKMFTKRPQAEKDRFGAMLEKRKKVLSKQTLVQCKQKWFESE</sequence>
<evidence type="ECO:0000256" key="7">
    <source>
        <dbReference type="SAM" id="MobiDB-lite"/>
    </source>
</evidence>
<evidence type="ECO:0000256" key="2">
    <source>
        <dbReference type="ARBA" id="ARBA00022737"/>
    </source>
</evidence>
<dbReference type="PANTHER" id="PTHR48039:SF5">
    <property type="entry name" value="RNA-BINDING PROTEIN 28"/>
    <property type="match status" value="1"/>
</dbReference>
<dbReference type="CDD" id="cd12414">
    <property type="entry name" value="RRM2_RBM28_like"/>
    <property type="match status" value="1"/>
</dbReference>
<dbReference type="CDD" id="cd12416">
    <property type="entry name" value="RRM4_RBM28_like"/>
    <property type="match status" value="1"/>
</dbReference>
<feature type="region of interest" description="Disordered" evidence="7">
    <location>
        <begin position="76"/>
        <end position="97"/>
    </location>
</feature>
<organism evidence="9">
    <name type="scientific">Amblyomma sculptum</name>
    <name type="common">Tick</name>
    <dbReference type="NCBI Taxonomy" id="1581419"/>
    <lineage>
        <taxon>Eukaryota</taxon>
        <taxon>Metazoa</taxon>
        <taxon>Ecdysozoa</taxon>
        <taxon>Arthropoda</taxon>
        <taxon>Chelicerata</taxon>
        <taxon>Arachnida</taxon>
        <taxon>Acari</taxon>
        <taxon>Parasitiformes</taxon>
        <taxon>Ixodida</taxon>
        <taxon>Ixodoidea</taxon>
        <taxon>Ixodidae</taxon>
        <taxon>Amblyomminae</taxon>
        <taxon>Amblyomma</taxon>
    </lineage>
</organism>
<dbReference type="InterPro" id="IPR012677">
    <property type="entry name" value="Nucleotide-bd_a/b_plait_sf"/>
</dbReference>
<dbReference type="SMART" id="SM00361">
    <property type="entry name" value="RRM_1"/>
    <property type="match status" value="2"/>
</dbReference>
<feature type="domain" description="RRM" evidence="8">
    <location>
        <begin position="296"/>
        <end position="377"/>
    </location>
</feature>
<feature type="coiled-coil region" evidence="6">
    <location>
        <begin position="534"/>
        <end position="561"/>
    </location>
</feature>
<feature type="domain" description="RRM" evidence="8">
    <location>
        <begin position="1"/>
        <end position="72"/>
    </location>
</feature>
<keyword evidence="4" id="KW-0539">Nucleus</keyword>
<protein>
    <submittedName>
        <fullName evidence="9">Putative nucleolar protein fibrillarin nop77 rrm superfamily</fullName>
    </submittedName>
</protein>
<comment type="subcellular location">
    <subcellularLocation>
        <location evidence="1">Nucleus</location>
    </subcellularLocation>
</comment>
<dbReference type="PROSITE" id="PS50102">
    <property type="entry name" value="RRM"/>
    <property type="match status" value="4"/>
</dbReference>
<evidence type="ECO:0000256" key="5">
    <source>
        <dbReference type="PROSITE-ProRule" id="PRU00176"/>
    </source>
</evidence>
<keyword evidence="6" id="KW-0175">Coiled coil</keyword>
<keyword evidence="2" id="KW-0677">Repeat</keyword>
<dbReference type="GO" id="GO:0005730">
    <property type="term" value="C:nucleolus"/>
    <property type="evidence" value="ECO:0007669"/>
    <property type="project" value="TreeGrafter"/>
</dbReference>
<feature type="domain" description="RRM" evidence="8">
    <location>
        <begin position="115"/>
        <end position="192"/>
    </location>
</feature>
<feature type="compositionally biased region" description="Acidic residues" evidence="7">
    <location>
        <begin position="209"/>
        <end position="219"/>
    </location>
</feature>
<dbReference type="InterPro" id="IPR000504">
    <property type="entry name" value="RRM_dom"/>
</dbReference>
<dbReference type="Gene3D" id="3.30.70.330">
    <property type="match status" value="4"/>
</dbReference>
<name>A0A1E1XS35_AMBSC</name>
<dbReference type="InterPro" id="IPR051945">
    <property type="entry name" value="RRM_MRD1_RNA_proc_ribogen"/>
</dbReference>
<evidence type="ECO:0000256" key="6">
    <source>
        <dbReference type="SAM" id="Coils"/>
    </source>
</evidence>
<reference evidence="9" key="1">
    <citation type="submission" date="2016-09" db="EMBL/GenBank/DDBJ databases">
        <authorList>
            <person name="Capua I."/>
            <person name="De Benedictis P."/>
            <person name="Joannis T."/>
            <person name="Lombin L.H."/>
            <person name="Cattoli G."/>
        </authorList>
    </citation>
    <scope>NUCLEOTIDE SEQUENCE</scope>
</reference>
<accession>A0A1E1XS35</accession>
<dbReference type="InterPro" id="IPR035979">
    <property type="entry name" value="RBD_domain_sf"/>
</dbReference>
<feature type="compositionally biased region" description="Basic residues" evidence="7">
    <location>
        <begin position="595"/>
        <end position="606"/>
    </location>
</feature>
<proteinExistence type="evidence at transcript level"/>
<evidence type="ECO:0000256" key="1">
    <source>
        <dbReference type="ARBA" id="ARBA00004123"/>
    </source>
</evidence>
<evidence type="ECO:0000313" key="9">
    <source>
        <dbReference type="EMBL" id="JAU01877.1"/>
    </source>
</evidence>
<reference evidence="9" key="2">
    <citation type="journal article" date="2017" name="Front. Cell. Infect. Microbiol.">
        <title>Analysis of the Salivary Gland Transcriptome of Unfed and Partially Fed Amblyomma sculptum Ticks and Descriptive Proteome of the Saliva.</title>
        <authorList>
            <person name="Esteves E."/>
            <person name="Maruyama S.R."/>
            <person name="Kawahara R."/>
            <person name="Fujita A."/>
            <person name="Martins L.A."/>
            <person name="Righi A.A."/>
            <person name="Costa F.B."/>
            <person name="Palmisano G."/>
            <person name="Labruna M.B."/>
            <person name="Sa-Nunes A."/>
            <person name="Ribeiro J.M.C."/>
            <person name="Fogaca A.C."/>
        </authorList>
    </citation>
    <scope>NUCLEOTIDE SEQUENCE</scope>
</reference>
<evidence type="ECO:0000256" key="3">
    <source>
        <dbReference type="ARBA" id="ARBA00022884"/>
    </source>
</evidence>
<dbReference type="InterPro" id="IPR003954">
    <property type="entry name" value="RRM_euk-type"/>
</dbReference>
<dbReference type="AlphaFoldDB" id="A0A1E1XS35"/>
<feature type="coiled-coil region" evidence="6">
    <location>
        <begin position="370"/>
        <end position="398"/>
    </location>
</feature>
<feature type="region of interest" description="Disordered" evidence="7">
    <location>
        <begin position="197"/>
        <end position="295"/>
    </location>
</feature>
<dbReference type="CDD" id="cd12415">
    <property type="entry name" value="RRM3_RBM28_like"/>
    <property type="match status" value="1"/>
</dbReference>
<feature type="non-terminal residue" evidence="9">
    <location>
        <position position="1"/>
    </location>
</feature>
<evidence type="ECO:0000259" key="8">
    <source>
        <dbReference type="PROSITE" id="PS50102"/>
    </source>
</evidence>
<dbReference type="Pfam" id="PF00076">
    <property type="entry name" value="RRM_1"/>
    <property type="match status" value="4"/>
</dbReference>
<feature type="region of interest" description="Disordered" evidence="7">
    <location>
        <begin position="583"/>
        <end position="637"/>
    </location>
</feature>
<keyword evidence="3 5" id="KW-0694">RNA-binding</keyword>
<dbReference type="FunFam" id="3.30.70.330:FF:000182">
    <property type="entry name" value="RNA-binding motif protein 28"/>
    <property type="match status" value="1"/>
</dbReference>
<feature type="domain" description="RRM" evidence="8">
    <location>
        <begin position="445"/>
        <end position="526"/>
    </location>
</feature>
<feature type="compositionally biased region" description="Basic residues" evidence="7">
    <location>
        <begin position="615"/>
        <end position="628"/>
    </location>
</feature>
<dbReference type="SUPFAM" id="SSF54928">
    <property type="entry name" value="RNA-binding domain, RBD"/>
    <property type="match status" value="3"/>
</dbReference>
<dbReference type="PANTHER" id="PTHR48039">
    <property type="entry name" value="RNA-BINDING MOTIF PROTEIN 14B"/>
    <property type="match status" value="1"/>
</dbReference>
<feature type="compositionally biased region" description="Basic and acidic residues" evidence="7">
    <location>
        <begin position="280"/>
        <end position="292"/>
    </location>
</feature>